<dbReference type="AlphaFoldDB" id="A0A7J8WYI6"/>
<protein>
    <submittedName>
        <fullName evidence="1">Uncharacterized protein</fullName>
    </submittedName>
</protein>
<comment type="caution">
    <text evidence="1">The sequence shown here is derived from an EMBL/GenBank/DDBJ whole genome shotgun (WGS) entry which is preliminary data.</text>
</comment>
<feature type="non-terminal residue" evidence="1">
    <location>
        <position position="1"/>
    </location>
</feature>
<name>A0A7J8WYI6_GOSAI</name>
<evidence type="ECO:0000313" key="1">
    <source>
        <dbReference type="EMBL" id="MBA0679724.1"/>
    </source>
</evidence>
<reference evidence="1 2" key="1">
    <citation type="journal article" date="2019" name="Genome Biol. Evol.">
        <title>Insights into the evolution of the New World diploid cottons (Gossypium, subgenus Houzingenia) based on genome sequencing.</title>
        <authorList>
            <person name="Grover C.E."/>
            <person name="Arick M.A. 2nd"/>
            <person name="Thrash A."/>
            <person name="Conover J.L."/>
            <person name="Sanders W.S."/>
            <person name="Peterson D.G."/>
            <person name="Frelichowski J.E."/>
            <person name="Scheffler J.A."/>
            <person name="Scheffler B.E."/>
            <person name="Wendel J.F."/>
        </authorList>
    </citation>
    <scope>NUCLEOTIDE SEQUENCE [LARGE SCALE GENOMIC DNA]</scope>
    <source>
        <strain evidence="1">185</strain>
        <tissue evidence="1">Leaf</tissue>
    </source>
</reference>
<proteinExistence type="predicted"/>
<keyword evidence="2" id="KW-1185">Reference proteome</keyword>
<sequence>MDVDFQNLSIDDREEELEIQTDEDITISLETLSGGDYQAWDLGLYLIQFFNVKVDDLPSGFVSRSLEKSLGDLMGTYLKYYTS</sequence>
<evidence type="ECO:0000313" key="2">
    <source>
        <dbReference type="Proteomes" id="UP000593577"/>
    </source>
</evidence>
<gene>
    <name evidence="1" type="ORF">Goari_011477</name>
</gene>
<dbReference type="Proteomes" id="UP000593577">
    <property type="component" value="Unassembled WGS sequence"/>
</dbReference>
<accession>A0A7J8WYI6</accession>
<dbReference type="EMBL" id="JABFAA010000004">
    <property type="protein sequence ID" value="MBA0679724.1"/>
    <property type="molecule type" value="Genomic_DNA"/>
</dbReference>
<organism evidence="1 2">
    <name type="scientific">Gossypium aridum</name>
    <name type="common">American cotton</name>
    <name type="synonym">Erioxylum aridum</name>
    <dbReference type="NCBI Taxonomy" id="34290"/>
    <lineage>
        <taxon>Eukaryota</taxon>
        <taxon>Viridiplantae</taxon>
        <taxon>Streptophyta</taxon>
        <taxon>Embryophyta</taxon>
        <taxon>Tracheophyta</taxon>
        <taxon>Spermatophyta</taxon>
        <taxon>Magnoliopsida</taxon>
        <taxon>eudicotyledons</taxon>
        <taxon>Gunneridae</taxon>
        <taxon>Pentapetalae</taxon>
        <taxon>rosids</taxon>
        <taxon>malvids</taxon>
        <taxon>Malvales</taxon>
        <taxon>Malvaceae</taxon>
        <taxon>Malvoideae</taxon>
        <taxon>Gossypium</taxon>
    </lineage>
</organism>